<dbReference type="InterPro" id="IPR012337">
    <property type="entry name" value="RNaseH-like_sf"/>
</dbReference>
<name>A0ABM1GSX6_SOLPN</name>
<evidence type="ECO:0000259" key="1">
    <source>
        <dbReference type="PROSITE" id="PS50994"/>
    </source>
</evidence>
<dbReference type="PANTHER" id="PTHR37984">
    <property type="entry name" value="PROTEIN CBG26694"/>
    <property type="match status" value="1"/>
</dbReference>
<dbReference type="InterPro" id="IPR036397">
    <property type="entry name" value="RNaseH_sf"/>
</dbReference>
<keyword evidence="2" id="KW-1185">Reference proteome</keyword>
<evidence type="ECO:0000313" key="3">
    <source>
        <dbReference type="RefSeq" id="XP_015075506.1"/>
    </source>
</evidence>
<sequence>MVRVPPNELHASSSPSTFAAWAMDVIGSIEPTTSNGHRVILVAIESFTKWVEATSHKSVTKMVGDDFVKNKIICTFGIPQSIISDNGTNLNNDFMRSPCEKVKISGRNSTTYVPQINGVVETTTNNIKRILCKMIYNQIHWHKKLAFALMGYRSTIRTSIGATPYFLVYGNEAVIPDEVEIPSIRIIQDVEFSDA</sequence>
<feature type="domain" description="Integrase catalytic" evidence="1">
    <location>
        <begin position="11"/>
        <end position="172"/>
    </location>
</feature>
<dbReference type="RefSeq" id="XP_015075506.1">
    <property type="nucleotide sequence ID" value="XM_015220020.1"/>
</dbReference>
<organism evidence="2 3">
    <name type="scientific">Solanum pennellii</name>
    <name type="common">Tomato</name>
    <name type="synonym">Lycopersicon pennellii</name>
    <dbReference type="NCBI Taxonomy" id="28526"/>
    <lineage>
        <taxon>Eukaryota</taxon>
        <taxon>Viridiplantae</taxon>
        <taxon>Streptophyta</taxon>
        <taxon>Embryophyta</taxon>
        <taxon>Tracheophyta</taxon>
        <taxon>Spermatophyta</taxon>
        <taxon>Magnoliopsida</taxon>
        <taxon>eudicotyledons</taxon>
        <taxon>Gunneridae</taxon>
        <taxon>Pentapetalae</taxon>
        <taxon>asterids</taxon>
        <taxon>lamiids</taxon>
        <taxon>Solanales</taxon>
        <taxon>Solanaceae</taxon>
        <taxon>Solanoideae</taxon>
        <taxon>Solaneae</taxon>
        <taxon>Solanum</taxon>
        <taxon>Solanum subgen. Lycopersicon</taxon>
    </lineage>
</organism>
<proteinExistence type="predicted"/>
<dbReference type="PROSITE" id="PS50994">
    <property type="entry name" value="INTEGRASE"/>
    <property type="match status" value="1"/>
</dbReference>
<dbReference type="Gene3D" id="3.30.420.10">
    <property type="entry name" value="Ribonuclease H-like superfamily/Ribonuclease H"/>
    <property type="match status" value="1"/>
</dbReference>
<accession>A0ABM1GSX6</accession>
<reference evidence="2" key="1">
    <citation type="journal article" date="2014" name="Nat. Genet.">
        <title>The genome of the stress-tolerant wild tomato species Solanum pennellii.</title>
        <authorList>
            <person name="Bolger A."/>
            <person name="Scossa F."/>
            <person name="Bolger M.E."/>
            <person name="Lanz C."/>
            <person name="Maumus F."/>
            <person name="Tohge T."/>
            <person name="Quesneville H."/>
            <person name="Alseekh S."/>
            <person name="Sorensen I."/>
            <person name="Lichtenstein G."/>
            <person name="Fich E.A."/>
            <person name="Conte M."/>
            <person name="Keller H."/>
            <person name="Schneeberger K."/>
            <person name="Schwacke R."/>
            <person name="Ofner I."/>
            <person name="Vrebalov J."/>
            <person name="Xu Y."/>
            <person name="Osorio S."/>
            <person name="Aflitos S.A."/>
            <person name="Schijlen E."/>
            <person name="Jimenez-Gomez J.M."/>
            <person name="Ryngajllo M."/>
            <person name="Kimura S."/>
            <person name="Kumar R."/>
            <person name="Koenig D."/>
            <person name="Headland L.R."/>
            <person name="Maloof J.N."/>
            <person name="Sinha N."/>
            <person name="van Ham R.C."/>
            <person name="Lankhorst R.K."/>
            <person name="Mao L."/>
            <person name="Vogel A."/>
            <person name="Arsova B."/>
            <person name="Panstruga R."/>
            <person name="Fei Z."/>
            <person name="Rose J.K."/>
            <person name="Zamir D."/>
            <person name="Carrari F."/>
            <person name="Giovannoni J.J."/>
            <person name="Weigel D."/>
            <person name="Usadel B."/>
            <person name="Fernie A.R."/>
        </authorList>
    </citation>
    <scope>NUCLEOTIDE SEQUENCE [LARGE SCALE GENOMIC DNA]</scope>
    <source>
        <strain evidence="2">cv. LA0716</strain>
    </source>
</reference>
<dbReference type="SUPFAM" id="SSF53098">
    <property type="entry name" value="Ribonuclease H-like"/>
    <property type="match status" value="1"/>
</dbReference>
<reference evidence="3" key="2">
    <citation type="submission" date="2025-08" db="UniProtKB">
        <authorList>
            <consortium name="RefSeq"/>
        </authorList>
    </citation>
    <scope>IDENTIFICATION</scope>
</reference>
<evidence type="ECO:0000313" key="2">
    <source>
        <dbReference type="Proteomes" id="UP000694930"/>
    </source>
</evidence>
<dbReference type="InterPro" id="IPR001584">
    <property type="entry name" value="Integrase_cat-core"/>
</dbReference>
<protein>
    <submittedName>
        <fullName evidence="3">Uncharacterized protein K02A2.6-like</fullName>
    </submittedName>
</protein>
<dbReference type="PANTHER" id="PTHR37984:SF5">
    <property type="entry name" value="PROTEIN NYNRIN-LIKE"/>
    <property type="match status" value="1"/>
</dbReference>
<dbReference type="GeneID" id="107019583"/>
<gene>
    <name evidence="3" type="primary">LOC107019583</name>
</gene>
<dbReference type="Proteomes" id="UP000694930">
    <property type="component" value="Chromosome 1"/>
</dbReference>
<dbReference type="InterPro" id="IPR050951">
    <property type="entry name" value="Retrovirus_Pol_polyprotein"/>
</dbReference>